<feature type="compositionally biased region" description="Polar residues" evidence="1">
    <location>
        <begin position="140"/>
        <end position="151"/>
    </location>
</feature>
<evidence type="ECO:0000256" key="1">
    <source>
        <dbReference type="SAM" id="MobiDB-lite"/>
    </source>
</evidence>
<reference evidence="2" key="1">
    <citation type="submission" date="2021-01" db="EMBL/GenBank/DDBJ databases">
        <authorList>
            <person name="Corre E."/>
            <person name="Pelletier E."/>
            <person name="Niang G."/>
            <person name="Scheremetjew M."/>
            <person name="Finn R."/>
            <person name="Kale V."/>
            <person name="Holt S."/>
            <person name="Cochrane G."/>
            <person name="Meng A."/>
            <person name="Brown T."/>
            <person name="Cohen L."/>
        </authorList>
    </citation>
    <scope>NUCLEOTIDE SEQUENCE</scope>
    <source>
        <strain evidence="2">CCMP 410</strain>
    </source>
</reference>
<dbReference type="AlphaFoldDB" id="A0A7S1UQT4"/>
<feature type="region of interest" description="Disordered" evidence="1">
    <location>
        <begin position="117"/>
        <end position="169"/>
    </location>
</feature>
<feature type="compositionally biased region" description="Acidic residues" evidence="1">
    <location>
        <begin position="259"/>
        <end position="268"/>
    </location>
</feature>
<accession>A0A7S1UQT4</accession>
<sequence length="303" mass="33939">MVSSVSGLMEAGLGIKDKTLLKKLAKTCGGDSLKELEEYLKNENGKSLDDLTEVITNHYETSKDIISKSQCRTFVMRVKYLSDWFSLMKGGAGSIDCWADFSRTRFISFYRQVQALETASSDDDDDDEEEEDDDDGEFSVMSTQSTYSYHTSPKPWRMSKANSSPRLGLGRNRFGSSSYSPAASHLWKRTASYSNRYQVREEPSSVPAPPPYPEDEVEVEKTTTTPCNDDQPVSLADTSVTYQSLTPDSKLSPQGSSAESDEESEIDLDEYHETYEGPMIVLRKSSQSFPDDEVTLTSDYSIY</sequence>
<evidence type="ECO:0000313" key="2">
    <source>
        <dbReference type="EMBL" id="CAD9275706.1"/>
    </source>
</evidence>
<feature type="region of interest" description="Disordered" evidence="1">
    <location>
        <begin position="198"/>
        <end position="303"/>
    </location>
</feature>
<protein>
    <submittedName>
        <fullName evidence="2">Uncharacterized protein</fullName>
    </submittedName>
</protein>
<feature type="compositionally biased region" description="Polar residues" evidence="1">
    <location>
        <begin position="284"/>
        <end position="303"/>
    </location>
</feature>
<gene>
    <name evidence="2" type="ORF">GOCE00092_LOCUS4614</name>
</gene>
<feature type="compositionally biased region" description="Polar residues" evidence="1">
    <location>
        <begin position="236"/>
        <end position="255"/>
    </location>
</feature>
<organism evidence="2">
    <name type="scientific">Grammatophora oceanica</name>
    <dbReference type="NCBI Taxonomy" id="210454"/>
    <lineage>
        <taxon>Eukaryota</taxon>
        <taxon>Sar</taxon>
        <taxon>Stramenopiles</taxon>
        <taxon>Ochrophyta</taxon>
        <taxon>Bacillariophyta</taxon>
        <taxon>Fragilariophyceae</taxon>
        <taxon>Fragilariophycidae</taxon>
        <taxon>Rhabdonematales</taxon>
        <taxon>Grammatophoraceae</taxon>
        <taxon>Grammatophora</taxon>
    </lineage>
</organism>
<proteinExistence type="predicted"/>
<dbReference type="EMBL" id="HBGK01008858">
    <property type="protein sequence ID" value="CAD9275706.1"/>
    <property type="molecule type" value="Transcribed_RNA"/>
</dbReference>
<feature type="compositionally biased region" description="Acidic residues" evidence="1">
    <location>
        <begin position="120"/>
        <end position="137"/>
    </location>
</feature>
<name>A0A7S1UQT4_9STRA</name>